<evidence type="ECO:0000259" key="8">
    <source>
        <dbReference type="Pfam" id="PF16188"/>
    </source>
</evidence>
<dbReference type="SUPFAM" id="SSF55920">
    <property type="entry name" value="Creatinase/aminopeptidase"/>
    <property type="match status" value="1"/>
</dbReference>
<comment type="similarity">
    <text evidence="2">Belongs to the peptidase M24B family.</text>
</comment>
<keyword evidence="9" id="KW-0031">Aminopeptidase</keyword>
<evidence type="ECO:0000256" key="3">
    <source>
        <dbReference type="ARBA" id="ARBA00022723"/>
    </source>
</evidence>
<dbReference type="GO" id="GO:0046872">
    <property type="term" value="F:metal ion binding"/>
    <property type="evidence" value="ECO:0007669"/>
    <property type="project" value="UniProtKB-KW"/>
</dbReference>
<dbReference type="InterPro" id="IPR000587">
    <property type="entry name" value="Creatinase_N"/>
</dbReference>
<dbReference type="Gene3D" id="3.90.230.10">
    <property type="entry name" value="Creatinase/methionine aminopeptidase superfamily"/>
    <property type="match status" value="1"/>
</dbReference>
<dbReference type="Pfam" id="PF01321">
    <property type="entry name" value="Creatinase_N"/>
    <property type="match status" value="1"/>
</dbReference>
<dbReference type="Pfam" id="PF00557">
    <property type="entry name" value="Peptidase_M24"/>
    <property type="match status" value="1"/>
</dbReference>
<keyword evidence="9" id="KW-0645">Protease</keyword>
<dbReference type="Proteomes" id="UP000837801">
    <property type="component" value="Unassembled WGS sequence"/>
</dbReference>
<dbReference type="InterPro" id="IPR036005">
    <property type="entry name" value="Creatinase/aminopeptidase-like"/>
</dbReference>
<feature type="domain" description="Creatinase N-terminal" evidence="7">
    <location>
        <begin position="92"/>
        <end position="220"/>
    </location>
</feature>
<dbReference type="OrthoDB" id="9995434at2759"/>
<name>A0A9P0VYG5_9ASCO</name>
<keyword evidence="3" id="KW-0479">Metal-binding</keyword>
<comment type="caution">
    <text evidence="9">The sequence shown here is derived from an EMBL/GenBank/DDBJ whole genome shotgun (WGS) entry which is preliminary data.</text>
</comment>
<organism evidence="9 10">
    <name type="scientific">[Candida] railenensis</name>
    <dbReference type="NCBI Taxonomy" id="45579"/>
    <lineage>
        <taxon>Eukaryota</taxon>
        <taxon>Fungi</taxon>
        <taxon>Dikarya</taxon>
        <taxon>Ascomycota</taxon>
        <taxon>Saccharomycotina</taxon>
        <taxon>Pichiomycetes</taxon>
        <taxon>Debaryomycetaceae</taxon>
        <taxon>Kurtzmaniella</taxon>
    </lineage>
</organism>
<dbReference type="GO" id="GO:0005737">
    <property type="term" value="C:cytoplasm"/>
    <property type="evidence" value="ECO:0007669"/>
    <property type="project" value="UniProtKB-ARBA"/>
</dbReference>
<dbReference type="PANTHER" id="PTHR43763:SF6">
    <property type="entry name" value="XAA-PRO AMINOPEPTIDASE 1"/>
    <property type="match status" value="1"/>
</dbReference>
<keyword evidence="10" id="KW-1185">Reference proteome</keyword>
<dbReference type="Pfam" id="PF16189">
    <property type="entry name" value="Creatinase_N_2"/>
    <property type="match status" value="1"/>
</dbReference>
<dbReference type="GO" id="GO:0004177">
    <property type="term" value="F:aminopeptidase activity"/>
    <property type="evidence" value="ECO:0007669"/>
    <property type="project" value="UniProtKB-KW"/>
</dbReference>
<evidence type="ECO:0000256" key="5">
    <source>
        <dbReference type="ARBA" id="ARBA00023211"/>
    </source>
</evidence>
<evidence type="ECO:0000256" key="4">
    <source>
        <dbReference type="ARBA" id="ARBA00022801"/>
    </source>
</evidence>
<dbReference type="InterPro" id="IPR032416">
    <property type="entry name" value="Peptidase_M24_C"/>
</dbReference>
<dbReference type="AlphaFoldDB" id="A0A9P0VYG5"/>
<keyword evidence="4" id="KW-0378">Hydrolase</keyword>
<dbReference type="FunFam" id="3.90.230.10:FF:000004">
    <property type="entry name" value="xaa-Pro aminopeptidase 1 isoform X1"/>
    <property type="match status" value="1"/>
</dbReference>
<dbReference type="InterPro" id="IPR000994">
    <property type="entry name" value="Pept_M24"/>
</dbReference>
<dbReference type="SUPFAM" id="SSF53092">
    <property type="entry name" value="Creatinase/prolidase N-terminal domain"/>
    <property type="match status" value="1"/>
</dbReference>
<comment type="cofactor">
    <cofactor evidence="1">
        <name>Mn(2+)</name>
        <dbReference type="ChEBI" id="CHEBI:29035"/>
    </cofactor>
</comment>
<evidence type="ECO:0000256" key="2">
    <source>
        <dbReference type="ARBA" id="ARBA00008766"/>
    </source>
</evidence>
<protein>
    <submittedName>
        <fullName evidence="9">Xaa-Pro aminopeptidase Fra1p</fullName>
    </submittedName>
</protein>
<dbReference type="Pfam" id="PF16188">
    <property type="entry name" value="Peptidase_M24_C"/>
    <property type="match status" value="1"/>
</dbReference>
<dbReference type="Gene3D" id="3.40.350.10">
    <property type="entry name" value="Creatinase/prolidase N-terminal domain"/>
    <property type="match status" value="2"/>
</dbReference>
<accession>A0A9P0VYG5</accession>
<sequence length="739" mass="83037">MSEKTQFHTKTDELAYNNETSIISSCPSFSTLLSSWNIPKLGGHVSLPDSDNEMDEGDYDDSDGNEALEDLPYVVNPVTLQDLSSRSAAEKLSALRLLMKKYGVGVYIIPSEDEHQSEYTALADRRREFLTGFNGSAGIAVVTLDDGDKLTGEAALSTDGRYFLQAEKQLDSKYWKLLKQGSAGYPTWKQFAIDKAIGSKFSNVISVDPKLISVSVGEYFNRAKTLQYQNKYDFKPILTPNLVDEVWGDDKPSRSLEPVYHLPLKFSGLHTNEKLEQIRKYVYTSLFSSASYIYSNRASQGFTFVVTSLDDIAWLFNLRSDTDIPFNPAFFSYAIVTHENVTLYIEKIKLKAPEVEKYLSTVKGLIVKEYTEFYSDIMELKSTIQDDSASNVILPSKSTLTYALLSSIPHSTAKANAKYVSIISNMKLVKNSTELFNAKIAQYKDSLAFILFSSWLEHQLVNRNNRTLTEYQAACKIYTIRSKFPNFKGLSYETISSTGPNAAIIHYAPTPEENSIIDPNTPYLIDSGAHYLEGTTDITRTYMFGKYAKSAPKKYSEWYTLVLKGHLAVAMAKFPPGSGSTGVILDAYARQPLWNEGLDFNHGTGHGVGSFGNVHEGPLYISSIYNGELDLFKEGSILTDEPGYYVDGECGFRVESELEIIKCGDNLGKTRSGENFFGFKYLTKVPFCRNLIDKSYLSDTEINWINNFHESILSEFGDRLLEMGDKRAYKWLVKETKPI</sequence>
<evidence type="ECO:0000259" key="6">
    <source>
        <dbReference type="Pfam" id="PF00557"/>
    </source>
</evidence>
<evidence type="ECO:0000256" key="1">
    <source>
        <dbReference type="ARBA" id="ARBA00001936"/>
    </source>
</evidence>
<evidence type="ECO:0000259" key="7">
    <source>
        <dbReference type="Pfam" id="PF01321"/>
    </source>
</evidence>
<evidence type="ECO:0000313" key="10">
    <source>
        <dbReference type="Proteomes" id="UP000837801"/>
    </source>
</evidence>
<proteinExistence type="inferred from homology"/>
<keyword evidence="5" id="KW-0464">Manganese</keyword>
<dbReference type="FunFam" id="3.40.350.10:FF:000003">
    <property type="entry name" value="Xaa-pro aminopeptidase P"/>
    <property type="match status" value="1"/>
</dbReference>
<dbReference type="PANTHER" id="PTHR43763">
    <property type="entry name" value="XAA-PRO AMINOPEPTIDASE 1"/>
    <property type="match status" value="1"/>
</dbReference>
<gene>
    <name evidence="9" type="ORF">CLIB1423_12S01574</name>
</gene>
<feature type="domain" description="Peptidase M24 C-terminal" evidence="8">
    <location>
        <begin position="675"/>
        <end position="739"/>
    </location>
</feature>
<dbReference type="InterPro" id="IPR029149">
    <property type="entry name" value="Creatin/AminoP/Spt16_N"/>
</dbReference>
<reference evidence="9" key="1">
    <citation type="submission" date="2022-03" db="EMBL/GenBank/DDBJ databases">
        <authorList>
            <person name="Legras J.-L."/>
            <person name="Devillers H."/>
            <person name="Grondin C."/>
        </authorList>
    </citation>
    <scope>NUCLEOTIDE SEQUENCE</scope>
    <source>
        <strain evidence="9">CLIB 1423</strain>
    </source>
</reference>
<feature type="domain" description="Peptidase M24" evidence="6">
    <location>
        <begin position="467"/>
        <end position="660"/>
    </location>
</feature>
<dbReference type="InterPro" id="IPR050422">
    <property type="entry name" value="X-Pro_aminopeptidase_P"/>
</dbReference>
<dbReference type="EMBL" id="CAKXYY010000012">
    <property type="protein sequence ID" value="CAH2353726.1"/>
    <property type="molecule type" value="Genomic_DNA"/>
</dbReference>
<evidence type="ECO:0000313" key="9">
    <source>
        <dbReference type="EMBL" id="CAH2353726.1"/>
    </source>
</evidence>